<dbReference type="Pfam" id="PF16295">
    <property type="entry name" value="TetR_C_10"/>
    <property type="match status" value="1"/>
</dbReference>
<organism evidence="4 5">
    <name type="scientific">Flavobacterium hercynium</name>
    <dbReference type="NCBI Taxonomy" id="387094"/>
    <lineage>
        <taxon>Bacteria</taxon>
        <taxon>Pseudomonadati</taxon>
        <taxon>Bacteroidota</taxon>
        <taxon>Flavobacteriia</taxon>
        <taxon>Flavobacteriales</taxon>
        <taxon>Flavobacteriaceae</taxon>
        <taxon>Flavobacterium</taxon>
    </lineage>
</organism>
<sequence length="193" mass="22340">MRPLDPDKREKILKSVYVLTGKQGLASVNISGISKTAGIAAGTLYTYFKNKEEVIQLAYLAVEDKMTQEMYRDFDINIPVRQSLKRIYINMLNYRLEHYDETVFIDQYQQSGYIQLNFEKQLAEYEKQNKPLYDLLEKGQQEGIIKALDAIVLISFFDGAVRSCSTGIIQKLFPLNQQLIDDGFDMIWRGMNQ</sequence>
<dbReference type="RefSeq" id="WP_089048358.1">
    <property type="nucleotide sequence ID" value="NZ_FXTV01000004.1"/>
</dbReference>
<proteinExistence type="predicted"/>
<evidence type="ECO:0000259" key="3">
    <source>
        <dbReference type="PROSITE" id="PS50977"/>
    </source>
</evidence>
<gene>
    <name evidence="4" type="ORF">B0A66_02935</name>
</gene>
<dbReference type="OrthoDB" id="6430772at2"/>
<dbReference type="Gene3D" id="1.10.357.10">
    <property type="entry name" value="Tetracycline Repressor, domain 2"/>
    <property type="match status" value="1"/>
</dbReference>
<dbReference type="InterPro" id="IPR009057">
    <property type="entry name" value="Homeodomain-like_sf"/>
</dbReference>
<keyword evidence="5" id="KW-1185">Reference proteome</keyword>
<dbReference type="Pfam" id="PF00440">
    <property type="entry name" value="TetR_N"/>
    <property type="match status" value="1"/>
</dbReference>
<feature type="domain" description="HTH tetR-type" evidence="3">
    <location>
        <begin position="6"/>
        <end position="66"/>
    </location>
</feature>
<dbReference type="Proteomes" id="UP000198345">
    <property type="component" value="Unassembled WGS sequence"/>
</dbReference>
<dbReference type="PANTHER" id="PTHR43479">
    <property type="entry name" value="ACREF/ENVCD OPERON REPRESSOR-RELATED"/>
    <property type="match status" value="1"/>
</dbReference>
<dbReference type="InterPro" id="IPR001647">
    <property type="entry name" value="HTH_TetR"/>
</dbReference>
<feature type="DNA-binding region" description="H-T-H motif" evidence="2">
    <location>
        <begin position="29"/>
        <end position="48"/>
    </location>
</feature>
<comment type="caution">
    <text evidence="4">The sequence shown here is derived from an EMBL/GenBank/DDBJ whole genome shotgun (WGS) entry which is preliminary data.</text>
</comment>
<name>A0A226HNY0_9FLAO</name>
<dbReference type="PROSITE" id="PS50977">
    <property type="entry name" value="HTH_TETR_2"/>
    <property type="match status" value="1"/>
</dbReference>
<evidence type="ECO:0000313" key="5">
    <source>
        <dbReference type="Proteomes" id="UP000198345"/>
    </source>
</evidence>
<keyword evidence="1 2" id="KW-0238">DNA-binding</keyword>
<dbReference type="SUPFAM" id="SSF46689">
    <property type="entry name" value="Homeodomain-like"/>
    <property type="match status" value="1"/>
</dbReference>
<dbReference type="InterPro" id="IPR050624">
    <property type="entry name" value="HTH-type_Tx_Regulator"/>
</dbReference>
<dbReference type="SUPFAM" id="SSF48498">
    <property type="entry name" value="Tetracyclin repressor-like, C-terminal domain"/>
    <property type="match status" value="1"/>
</dbReference>
<dbReference type="InterPro" id="IPR032551">
    <property type="entry name" value="BscR_C"/>
</dbReference>
<evidence type="ECO:0000256" key="1">
    <source>
        <dbReference type="ARBA" id="ARBA00023125"/>
    </source>
</evidence>
<dbReference type="PANTHER" id="PTHR43479:SF11">
    <property type="entry name" value="ACREF_ENVCD OPERON REPRESSOR-RELATED"/>
    <property type="match status" value="1"/>
</dbReference>
<protein>
    <recommendedName>
        <fullName evidence="3">HTH tetR-type domain-containing protein</fullName>
    </recommendedName>
</protein>
<dbReference type="GO" id="GO:0003677">
    <property type="term" value="F:DNA binding"/>
    <property type="evidence" value="ECO:0007669"/>
    <property type="project" value="UniProtKB-UniRule"/>
</dbReference>
<accession>A0A226HNY0</accession>
<evidence type="ECO:0000313" key="4">
    <source>
        <dbReference type="EMBL" id="OXA95200.1"/>
    </source>
</evidence>
<dbReference type="AlphaFoldDB" id="A0A226HNY0"/>
<dbReference type="EMBL" id="MUGW01000007">
    <property type="protein sequence ID" value="OXA95200.1"/>
    <property type="molecule type" value="Genomic_DNA"/>
</dbReference>
<evidence type="ECO:0000256" key="2">
    <source>
        <dbReference type="PROSITE-ProRule" id="PRU00335"/>
    </source>
</evidence>
<dbReference type="InterPro" id="IPR036271">
    <property type="entry name" value="Tet_transcr_reg_TetR-rel_C_sf"/>
</dbReference>
<dbReference type="PRINTS" id="PR00455">
    <property type="entry name" value="HTHTETR"/>
</dbReference>
<reference evidence="4 5" key="1">
    <citation type="submission" date="2016-11" db="EMBL/GenBank/DDBJ databases">
        <title>Whole genomes of Flavobacteriaceae.</title>
        <authorList>
            <person name="Stine C."/>
            <person name="Li C."/>
            <person name="Tadesse D."/>
        </authorList>
    </citation>
    <scope>NUCLEOTIDE SEQUENCE [LARGE SCALE GENOMIC DNA]</scope>
    <source>
        <strain evidence="4 5">DSM 18292</strain>
    </source>
</reference>